<evidence type="ECO:0000256" key="20">
    <source>
        <dbReference type="SAM" id="MobiDB-lite"/>
    </source>
</evidence>
<dbReference type="FunFam" id="3.30.1370.10:FF:000016">
    <property type="entry name" value="Putative splicing factor 1"/>
    <property type="match status" value="1"/>
</dbReference>
<evidence type="ECO:0000256" key="5">
    <source>
        <dbReference type="ARBA" id="ARBA00022664"/>
    </source>
</evidence>
<dbReference type="GO" id="GO:0005654">
    <property type="term" value="C:nucleoplasm"/>
    <property type="evidence" value="ECO:0007669"/>
    <property type="project" value="UniProtKB-ARBA"/>
</dbReference>
<comment type="caution">
    <text evidence="22">The sequence shown here is derived from an EMBL/GenBank/DDBJ whole genome shotgun (WGS) entry which is preliminary data.</text>
</comment>
<keyword evidence="8 17" id="KW-0863">Zinc-finger</keyword>
<evidence type="ECO:0000256" key="14">
    <source>
        <dbReference type="ARBA" id="ARBA00023187"/>
    </source>
</evidence>
<evidence type="ECO:0000256" key="16">
    <source>
        <dbReference type="ARBA" id="ARBA00055181"/>
    </source>
</evidence>
<dbReference type="GO" id="GO:0008270">
    <property type="term" value="F:zinc ion binding"/>
    <property type="evidence" value="ECO:0007669"/>
    <property type="project" value="UniProtKB-UniRule"/>
</dbReference>
<keyword evidence="5 19" id="KW-0507">mRNA processing</keyword>
<evidence type="ECO:0000256" key="8">
    <source>
        <dbReference type="ARBA" id="ARBA00022771"/>
    </source>
</evidence>
<dbReference type="GO" id="GO:0048024">
    <property type="term" value="P:regulation of mRNA splicing, via spliceosome"/>
    <property type="evidence" value="ECO:0007669"/>
    <property type="project" value="TreeGrafter"/>
</dbReference>
<dbReference type="InterPro" id="IPR045071">
    <property type="entry name" value="BBP-like"/>
</dbReference>
<keyword evidence="10 18" id="KW-0694">RNA-binding</keyword>
<name>A0A210QA80_MIZYE</name>
<keyword evidence="9 19" id="KW-0862">Zinc</keyword>
<dbReference type="Proteomes" id="UP000242188">
    <property type="component" value="Unassembled WGS sequence"/>
</dbReference>
<dbReference type="InterPro" id="IPR032570">
    <property type="entry name" value="SF1-HH"/>
</dbReference>
<feature type="region of interest" description="Disordered" evidence="20">
    <location>
        <begin position="1"/>
        <end position="51"/>
    </location>
</feature>
<feature type="compositionally biased region" description="Polar residues" evidence="20">
    <location>
        <begin position="352"/>
        <end position="361"/>
    </location>
</feature>
<feature type="region of interest" description="Disordered" evidence="20">
    <location>
        <begin position="417"/>
        <end position="608"/>
    </location>
</feature>
<evidence type="ECO:0000256" key="7">
    <source>
        <dbReference type="ARBA" id="ARBA00022728"/>
    </source>
</evidence>
<evidence type="ECO:0000256" key="17">
    <source>
        <dbReference type="PROSITE-ProRule" id="PRU00047"/>
    </source>
</evidence>
<evidence type="ECO:0000256" key="3">
    <source>
        <dbReference type="ARBA" id="ARBA00022491"/>
    </source>
</evidence>
<evidence type="ECO:0000256" key="9">
    <source>
        <dbReference type="ARBA" id="ARBA00022833"/>
    </source>
</evidence>
<dbReference type="InterPro" id="IPR047086">
    <property type="entry name" value="SF1-HH_sf"/>
</dbReference>
<dbReference type="PANTHER" id="PTHR11208:SF45">
    <property type="entry name" value="SPLICING FACTOR 1"/>
    <property type="match status" value="1"/>
</dbReference>
<keyword evidence="7 19" id="KW-0747">Spliceosome</keyword>
<evidence type="ECO:0000256" key="2">
    <source>
        <dbReference type="ARBA" id="ARBA00010382"/>
    </source>
</evidence>
<dbReference type="GO" id="GO:0000398">
    <property type="term" value="P:mRNA splicing, via spliceosome"/>
    <property type="evidence" value="ECO:0007669"/>
    <property type="project" value="UniProtKB-UniRule"/>
</dbReference>
<dbReference type="Pfam" id="PF16275">
    <property type="entry name" value="SF1-HH"/>
    <property type="match status" value="1"/>
</dbReference>
<dbReference type="PANTHER" id="PTHR11208">
    <property type="entry name" value="RNA-BINDING PROTEIN RELATED"/>
    <property type="match status" value="1"/>
</dbReference>
<keyword evidence="14 19" id="KW-0508">mRNA splicing</keyword>
<dbReference type="PROSITE" id="PS50158">
    <property type="entry name" value="ZF_CCHC"/>
    <property type="match status" value="1"/>
</dbReference>
<dbReference type="OrthoDB" id="10021397at2759"/>
<dbReference type="Gene3D" id="6.10.140.1790">
    <property type="match status" value="1"/>
</dbReference>
<evidence type="ECO:0000256" key="4">
    <source>
        <dbReference type="ARBA" id="ARBA00022553"/>
    </source>
</evidence>
<evidence type="ECO:0000256" key="1">
    <source>
        <dbReference type="ARBA" id="ARBA00004123"/>
    </source>
</evidence>
<comment type="subcellular location">
    <subcellularLocation>
        <location evidence="1 19">Nucleus</location>
    </subcellularLocation>
</comment>
<evidence type="ECO:0000256" key="12">
    <source>
        <dbReference type="ARBA" id="ARBA00023015"/>
    </source>
</evidence>
<comment type="similarity">
    <text evidence="2 19">Belongs to the BBP/SF1 family.</text>
</comment>
<keyword evidence="12" id="KW-0805">Transcription regulation</keyword>
<feature type="region of interest" description="Disordered" evidence="20">
    <location>
        <begin position="81"/>
        <end position="109"/>
    </location>
</feature>
<feature type="compositionally biased region" description="Pro residues" evidence="20">
    <location>
        <begin position="488"/>
        <end position="505"/>
    </location>
</feature>
<reference evidence="22 23" key="1">
    <citation type="journal article" date="2017" name="Nat. Ecol. Evol.">
        <title>Scallop genome provides insights into evolution of bilaterian karyotype and development.</title>
        <authorList>
            <person name="Wang S."/>
            <person name="Zhang J."/>
            <person name="Jiao W."/>
            <person name="Li J."/>
            <person name="Xun X."/>
            <person name="Sun Y."/>
            <person name="Guo X."/>
            <person name="Huan P."/>
            <person name="Dong B."/>
            <person name="Zhang L."/>
            <person name="Hu X."/>
            <person name="Sun X."/>
            <person name="Wang J."/>
            <person name="Zhao C."/>
            <person name="Wang Y."/>
            <person name="Wang D."/>
            <person name="Huang X."/>
            <person name="Wang R."/>
            <person name="Lv J."/>
            <person name="Li Y."/>
            <person name="Zhang Z."/>
            <person name="Liu B."/>
            <person name="Lu W."/>
            <person name="Hui Y."/>
            <person name="Liang J."/>
            <person name="Zhou Z."/>
            <person name="Hou R."/>
            <person name="Li X."/>
            <person name="Liu Y."/>
            <person name="Li H."/>
            <person name="Ning X."/>
            <person name="Lin Y."/>
            <person name="Zhao L."/>
            <person name="Xing Q."/>
            <person name="Dou J."/>
            <person name="Li Y."/>
            <person name="Mao J."/>
            <person name="Guo H."/>
            <person name="Dou H."/>
            <person name="Li T."/>
            <person name="Mu C."/>
            <person name="Jiang W."/>
            <person name="Fu Q."/>
            <person name="Fu X."/>
            <person name="Miao Y."/>
            <person name="Liu J."/>
            <person name="Yu Q."/>
            <person name="Li R."/>
            <person name="Liao H."/>
            <person name="Li X."/>
            <person name="Kong Y."/>
            <person name="Jiang Z."/>
            <person name="Chourrout D."/>
            <person name="Li R."/>
            <person name="Bao Z."/>
        </authorList>
    </citation>
    <scope>NUCLEOTIDE SEQUENCE [LARGE SCALE GENOMIC DNA]</scope>
    <source>
        <strain evidence="22 23">PY_sf001</strain>
    </source>
</reference>
<dbReference type="EMBL" id="NEDP02004422">
    <property type="protein sequence ID" value="OWF45644.1"/>
    <property type="molecule type" value="Genomic_DNA"/>
</dbReference>
<feature type="compositionally biased region" description="Pro residues" evidence="20">
    <location>
        <begin position="561"/>
        <end position="585"/>
    </location>
</feature>
<dbReference type="PROSITE" id="PS50084">
    <property type="entry name" value="KH_TYPE_1"/>
    <property type="match status" value="1"/>
</dbReference>
<evidence type="ECO:0000256" key="15">
    <source>
        <dbReference type="ARBA" id="ARBA00023242"/>
    </source>
</evidence>
<comment type="function">
    <text evidence="19">Necessary for the splicing of pre-mRNA. Has a role in the recognition of the branch site (5'-UACUAAC-3'), the pyrimidine tract and the 3'-splice site at the 3'-end of introns.</text>
</comment>
<dbReference type="InterPro" id="IPR036612">
    <property type="entry name" value="KH_dom_type_1_sf"/>
</dbReference>
<evidence type="ECO:0000256" key="19">
    <source>
        <dbReference type="RuleBase" id="RU367126"/>
    </source>
</evidence>
<evidence type="ECO:0000259" key="21">
    <source>
        <dbReference type="PROSITE" id="PS50158"/>
    </source>
</evidence>
<evidence type="ECO:0000313" key="23">
    <source>
        <dbReference type="Proteomes" id="UP000242188"/>
    </source>
</evidence>
<keyword evidence="23" id="KW-1185">Reference proteome</keyword>
<dbReference type="GO" id="GO:0045131">
    <property type="term" value="F:pre-mRNA branch point binding"/>
    <property type="evidence" value="ECO:0007669"/>
    <property type="project" value="UniProtKB-UniRule"/>
</dbReference>
<keyword evidence="3" id="KW-0678">Repressor</keyword>
<evidence type="ECO:0000313" key="22">
    <source>
        <dbReference type="EMBL" id="OWF45644.1"/>
    </source>
</evidence>
<dbReference type="SMART" id="SM00322">
    <property type="entry name" value="KH"/>
    <property type="match status" value="1"/>
</dbReference>
<evidence type="ECO:0000256" key="13">
    <source>
        <dbReference type="ARBA" id="ARBA00023163"/>
    </source>
</evidence>
<feature type="compositionally biased region" description="Low complexity" evidence="20">
    <location>
        <begin position="506"/>
        <end position="520"/>
    </location>
</feature>
<gene>
    <name evidence="22" type="ORF">KP79_PYT05946</name>
</gene>
<comment type="function">
    <text evidence="16">Necessary for the ATP-dependent first step of spliceosome assembly. Binds to the intron branch point sequence (BPS) 5'-UACUAAC-3' of the pre-mRNA. May act as transcription repressor.</text>
</comment>
<evidence type="ECO:0000256" key="11">
    <source>
        <dbReference type="ARBA" id="ARBA00022990"/>
    </source>
</evidence>
<dbReference type="SUPFAM" id="SSF54791">
    <property type="entry name" value="Eukaryotic type KH-domain (KH-domain type I)"/>
    <property type="match status" value="1"/>
</dbReference>
<accession>A0A210QA80</accession>
<evidence type="ECO:0000256" key="10">
    <source>
        <dbReference type="ARBA" id="ARBA00022884"/>
    </source>
</evidence>
<dbReference type="InterPro" id="IPR004087">
    <property type="entry name" value="KH_dom"/>
</dbReference>
<feature type="region of interest" description="Disordered" evidence="20">
    <location>
        <begin position="341"/>
        <end position="377"/>
    </location>
</feature>
<protein>
    <recommendedName>
        <fullName evidence="19">Branchpoint-bridging protein</fullName>
    </recommendedName>
</protein>
<dbReference type="InterPro" id="IPR001878">
    <property type="entry name" value="Znf_CCHC"/>
</dbReference>
<evidence type="ECO:0000256" key="18">
    <source>
        <dbReference type="PROSITE-ProRule" id="PRU00117"/>
    </source>
</evidence>
<keyword evidence="15 19" id="KW-0539">Nucleus</keyword>
<dbReference type="STRING" id="6573.A0A210QA80"/>
<evidence type="ECO:0000256" key="6">
    <source>
        <dbReference type="ARBA" id="ARBA00022723"/>
    </source>
</evidence>
<dbReference type="GO" id="GO:0003729">
    <property type="term" value="F:mRNA binding"/>
    <property type="evidence" value="ECO:0007669"/>
    <property type="project" value="TreeGrafter"/>
</dbReference>
<keyword evidence="11" id="KW-0007">Acetylation</keyword>
<feature type="domain" description="CCHC-type" evidence="21">
    <location>
        <begin position="293"/>
        <end position="307"/>
    </location>
</feature>
<sequence length="608" mass="66247">MFTPQGKRPADLASGGWSNGSGNGESDRKKKRKSRWATDTDVDKTVIPGMPTVIPTGMSNIQEKQYLLHLQIEEISRRLRTGDLGIPPNPEDRSPSPEPIYNNEGKRLNTREYRTRKKLEEERHKHVQEAMDLNDEYKPPADYKPPVIRVNDKVMIPQEENPEINFVGLLIGPRGNTLKNLEKETGAKIIIRGKGSVKEGKIGRKDGQPLPGEDEPLHAYVTANNPENVKKAVEKIKEIITQGIEVPEGQNDLRRQQLRELALLNGTLRENDGLAKLKQLQQAQTIITNTIICSVCGGTGHIAQDCKAKRPGDTLRITSPTPAINQVDKAKMDSEYMSLMAELGEGPPPSQQKPNHPQQQHFRPHMNHPPPNPMGVNPPWQQNTMQRPGPPPMMRMNHNHVSQQNQPPVQQQQQQFMHRQPHGGMGMPMGSMPPTQMQPPPGQMSGPICPPPQSQFNSSAGPVPPPWQQSVNAVPTQSSSNTTAVMGVPPPSLLTAPPPPPPSSQPPNSMSWMQPPQNTGVPPPPPATSAGTSSPWAVTAPPPPPSQLAPWQQQGGHGPNPVAPPPPPPSQPGGYNPIPPPPPPGGFDMNNMGGLNQMLVSPPPPPPN</sequence>
<dbReference type="CDD" id="cd22382">
    <property type="entry name" value="KH-I_SF1"/>
    <property type="match status" value="1"/>
</dbReference>
<proteinExistence type="inferred from homology"/>
<dbReference type="SMART" id="SM00343">
    <property type="entry name" value="ZnF_C2HC"/>
    <property type="match status" value="1"/>
</dbReference>
<dbReference type="Gene3D" id="3.30.1370.10">
    <property type="entry name" value="K Homology domain, type 1"/>
    <property type="match status" value="1"/>
</dbReference>
<feature type="compositionally biased region" description="Low complexity" evidence="20">
    <location>
        <begin position="528"/>
        <end position="539"/>
    </location>
</feature>
<organism evidence="22 23">
    <name type="scientific">Mizuhopecten yessoensis</name>
    <name type="common">Japanese scallop</name>
    <name type="synonym">Patinopecten yessoensis</name>
    <dbReference type="NCBI Taxonomy" id="6573"/>
    <lineage>
        <taxon>Eukaryota</taxon>
        <taxon>Metazoa</taxon>
        <taxon>Spiralia</taxon>
        <taxon>Lophotrochozoa</taxon>
        <taxon>Mollusca</taxon>
        <taxon>Bivalvia</taxon>
        <taxon>Autobranchia</taxon>
        <taxon>Pteriomorphia</taxon>
        <taxon>Pectinida</taxon>
        <taxon>Pectinoidea</taxon>
        <taxon>Pectinidae</taxon>
        <taxon>Mizuhopecten</taxon>
    </lineage>
</organism>
<keyword evidence="13" id="KW-0804">Transcription</keyword>
<keyword evidence="6 19" id="KW-0479">Metal-binding</keyword>
<feature type="compositionally biased region" description="Polar residues" evidence="20">
    <location>
        <begin position="468"/>
        <end position="484"/>
    </location>
</feature>
<dbReference type="Pfam" id="PF22675">
    <property type="entry name" value="KH-I_KHDC4-BBP"/>
    <property type="match status" value="1"/>
</dbReference>
<keyword evidence="4" id="KW-0597">Phosphoprotein</keyword>
<dbReference type="InterPro" id="IPR055256">
    <property type="entry name" value="KH_1_KHDC4/BBP-like"/>
</dbReference>
<feature type="compositionally biased region" description="Pro residues" evidence="20">
    <location>
        <begin position="436"/>
        <end position="453"/>
    </location>
</feature>
<dbReference type="GO" id="GO:0005681">
    <property type="term" value="C:spliceosomal complex"/>
    <property type="evidence" value="ECO:0007669"/>
    <property type="project" value="UniProtKB-KW"/>
</dbReference>
<dbReference type="AlphaFoldDB" id="A0A210QA80"/>